<feature type="compositionally biased region" description="Low complexity" evidence="1">
    <location>
        <begin position="95"/>
        <end position="105"/>
    </location>
</feature>
<gene>
    <name evidence="2" type="ORF">OHA91_04380</name>
</gene>
<organism evidence="2 3">
    <name type="scientific">Streptomyces erythrochromogenes</name>
    <dbReference type="NCBI Taxonomy" id="285574"/>
    <lineage>
        <taxon>Bacteria</taxon>
        <taxon>Bacillati</taxon>
        <taxon>Actinomycetota</taxon>
        <taxon>Actinomycetes</taxon>
        <taxon>Kitasatosporales</taxon>
        <taxon>Streptomycetaceae</taxon>
        <taxon>Streptomyces</taxon>
    </lineage>
</organism>
<dbReference type="EMBL" id="CP108036">
    <property type="protein sequence ID" value="WUN77810.1"/>
    <property type="molecule type" value="Genomic_DNA"/>
</dbReference>
<dbReference type="Proteomes" id="UP001432312">
    <property type="component" value="Chromosome"/>
</dbReference>
<dbReference type="GeneID" id="95495245"/>
<name>A0ABZ1Q5S5_9ACTN</name>
<evidence type="ECO:0000313" key="3">
    <source>
        <dbReference type="Proteomes" id="UP001432312"/>
    </source>
</evidence>
<feature type="region of interest" description="Disordered" evidence="1">
    <location>
        <begin position="82"/>
        <end position="105"/>
    </location>
</feature>
<accession>A0ABZ1Q5S5</accession>
<protein>
    <recommendedName>
        <fullName evidence="4">STAS domain-containing protein</fullName>
    </recommendedName>
</protein>
<evidence type="ECO:0000256" key="1">
    <source>
        <dbReference type="SAM" id="MobiDB-lite"/>
    </source>
</evidence>
<keyword evidence="3" id="KW-1185">Reference proteome</keyword>
<evidence type="ECO:0000313" key="2">
    <source>
        <dbReference type="EMBL" id="WUN77810.1"/>
    </source>
</evidence>
<dbReference type="RefSeq" id="WP_266495078.1">
    <property type="nucleotide sequence ID" value="NZ_CP108036.1"/>
</dbReference>
<reference evidence="2" key="1">
    <citation type="submission" date="2022-10" db="EMBL/GenBank/DDBJ databases">
        <title>The complete genomes of actinobacterial strains from the NBC collection.</title>
        <authorList>
            <person name="Joergensen T.S."/>
            <person name="Alvarez Arevalo M."/>
            <person name="Sterndorff E.B."/>
            <person name="Faurdal D."/>
            <person name="Vuksanovic O."/>
            <person name="Mourched A.-S."/>
            <person name="Charusanti P."/>
            <person name="Shaw S."/>
            <person name="Blin K."/>
            <person name="Weber T."/>
        </authorList>
    </citation>
    <scope>NUCLEOTIDE SEQUENCE</scope>
    <source>
        <strain evidence="2">NBC_00303</strain>
    </source>
</reference>
<evidence type="ECO:0008006" key="4">
    <source>
        <dbReference type="Google" id="ProtNLM"/>
    </source>
</evidence>
<sequence length="118" mass="12535">MVISHHIADGTLHVRILHELHVTDRAAAALQIESLVHAHRPARVTVELPSRSPSPMTFSALARARRMCQSLGIPLTATGPGEQAPLPLFGHEAGADGTAGEDGSAGARWLEHGARHNH</sequence>
<proteinExistence type="predicted"/>